<dbReference type="Pfam" id="PF04264">
    <property type="entry name" value="YceI"/>
    <property type="match status" value="1"/>
</dbReference>
<dbReference type="InterPro" id="IPR036761">
    <property type="entry name" value="TTHA0802/YceI-like_sf"/>
</dbReference>
<name>A0A2C9CMQ7_9RHOB</name>
<feature type="chain" id="PRO_5012812995" evidence="1">
    <location>
        <begin position="22"/>
        <end position="189"/>
    </location>
</feature>
<gene>
    <name evidence="3" type="ORF">SAMN06273572_101322</name>
</gene>
<dbReference type="PANTHER" id="PTHR34406:SF1">
    <property type="entry name" value="PROTEIN YCEI"/>
    <property type="match status" value="1"/>
</dbReference>
<feature type="signal peptide" evidence="1">
    <location>
        <begin position="1"/>
        <end position="21"/>
    </location>
</feature>
<evidence type="ECO:0000313" key="4">
    <source>
        <dbReference type="Proteomes" id="UP000220034"/>
    </source>
</evidence>
<evidence type="ECO:0000259" key="2">
    <source>
        <dbReference type="SMART" id="SM00867"/>
    </source>
</evidence>
<evidence type="ECO:0000256" key="1">
    <source>
        <dbReference type="SAM" id="SignalP"/>
    </source>
</evidence>
<dbReference type="AlphaFoldDB" id="A0A2C9CMQ7"/>
<keyword evidence="4" id="KW-1185">Reference proteome</keyword>
<keyword evidence="1" id="KW-0732">Signal</keyword>
<dbReference type="InterPro" id="IPR007372">
    <property type="entry name" value="Lipid/polyisoprenoid-bd_YceI"/>
</dbReference>
<dbReference type="SMART" id="SM00867">
    <property type="entry name" value="YceI"/>
    <property type="match status" value="1"/>
</dbReference>
<accession>A0A2C9CMQ7</accession>
<protein>
    <submittedName>
        <fullName evidence="3">Polyisoprenoid-binding protein YceI</fullName>
    </submittedName>
</protein>
<dbReference type="EMBL" id="OCTN01000001">
    <property type="protein sequence ID" value="SOH92475.1"/>
    <property type="molecule type" value="Genomic_DNA"/>
</dbReference>
<dbReference type="Proteomes" id="UP000220034">
    <property type="component" value="Unassembled WGS sequence"/>
</dbReference>
<sequence length="189" mass="20162">MTLRTIVLASALTLAPLAAFAEWQVDPSHTSVTFEVSHLGYSTLNGRFNTIEPVVSFDPDNIEATEVSFTIDATSIDTGWAERDGHLNGENFLNTGEHPQITFVSTSVTETGENTADVTGDLTLLGQTQEIVFAATLNQLGPFPFNPDMQIAGFTATGEIDRTAFGMGFGAPVIPAVIPVTVNLELTSQ</sequence>
<dbReference type="OrthoDB" id="9811006at2"/>
<dbReference type="SUPFAM" id="SSF101874">
    <property type="entry name" value="YceI-like"/>
    <property type="match status" value="1"/>
</dbReference>
<feature type="domain" description="Lipid/polyisoprenoid-binding YceI-like" evidence="2">
    <location>
        <begin position="22"/>
        <end position="187"/>
    </location>
</feature>
<proteinExistence type="predicted"/>
<dbReference type="Gene3D" id="2.40.128.110">
    <property type="entry name" value="Lipid/polyisoprenoid-binding, YceI-like"/>
    <property type="match status" value="1"/>
</dbReference>
<organism evidence="3 4">
    <name type="scientific">Pontivivens marinum</name>
    <dbReference type="NCBI Taxonomy" id="1690039"/>
    <lineage>
        <taxon>Bacteria</taxon>
        <taxon>Pseudomonadati</taxon>
        <taxon>Pseudomonadota</taxon>
        <taxon>Alphaproteobacteria</taxon>
        <taxon>Rhodobacterales</taxon>
        <taxon>Paracoccaceae</taxon>
        <taxon>Pontivivens</taxon>
    </lineage>
</organism>
<evidence type="ECO:0000313" key="3">
    <source>
        <dbReference type="EMBL" id="SOH92475.1"/>
    </source>
</evidence>
<dbReference type="RefSeq" id="WP_097928054.1">
    <property type="nucleotide sequence ID" value="NZ_OCTN01000001.1"/>
</dbReference>
<reference evidence="4" key="1">
    <citation type="submission" date="2017-09" db="EMBL/GenBank/DDBJ databases">
        <authorList>
            <person name="Varghese N."/>
            <person name="Submissions S."/>
        </authorList>
    </citation>
    <scope>NUCLEOTIDE SEQUENCE [LARGE SCALE GENOMIC DNA]</scope>
    <source>
        <strain evidence="4">C7</strain>
    </source>
</reference>
<dbReference type="PANTHER" id="PTHR34406">
    <property type="entry name" value="PROTEIN YCEI"/>
    <property type="match status" value="1"/>
</dbReference>